<organism evidence="10 11">
    <name type="scientific">Aquimarina hainanensis</name>
    <dbReference type="NCBI Taxonomy" id="1578017"/>
    <lineage>
        <taxon>Bacteria</taxon>
        <taxon>Pseudomonadati</taxon>
        <taxon>Bacteroidota</taxon>
        <taxon>Flavobacteriia</taxon>
        <taxon>Flavobacteriales</taxon>
        <taxon>Flavobacteriaceae</taxon>
        <taxon>Aquimarina</taxon>
    </lineage>
</organism>
<evidence type="ECO:0000256" key="6">
    <source>
        <dbReference type="ARBA" id="ARBA00023315"/>
    </source>
</evidence>
<proteinExistence type="inferred from homology"/>
<dbReference type="InterPro" id="IPR036625">
    <property type="entry name" value="E3-bd_dom_sf"/>
</dbReference>
<dbReference type="PROSITE" id="PS50968">
    <property type="entry name" value="BIOTINYL_LIPOYL"/>
    <property type="match status" value="1"/>
</dbReference>
<dbReference type="SUPFAM" id="SSF51230">
    <property type="entry name" value="Single hybrid motif"/>
    <property type="match status" value="1"/>
</dbReference>
<evidence type="ECO:0000259" key="9">
    <source>
        <dbReference type="PROSITE" id="PS51826"/>
    </source>
</evidence>
<dbReference type="RefSeq" id="WP_176029441.1">
    <property type="nucleotide sequence ID" value="NZ_JBHSJV010000001.1"/>
</dbReference>
<feature type="domain" description="Peripheral subunit-binding (PSBD)" evidence="9">
    <location>
        <begin position="127"/>
        <end position="167"/>
    </location>
</feature>
<dbReference type="Pfam" id="PF00364">
    <property type="entry name" value="Biotin_lipoyl"/>
    <property type="match status" value="1"/>
</dbReference>
<evidence type="ECO:0000259" key="8">
    <source>
        <dbReference type="PROSITE" id="PS50968"/>
    </source>
</evidence>
<evidence type="ECO:0000256" key="2">
    <source>
        <dbReference type="ARBA" id="ARBA00007317"/>
    </source>
</evidence>
<dbReference type="InterPro" id="IPR004167">
    <property type="entry name" value="PSBD"/>
</dbReference>
<feature type="domain" description="Lipoyl-binding" evidence="8">
    <location>
        <begin position="3"/>
        <end position="78"/>
    </location>
</feature>
<keyword evidence="5 7" id="KW-0450">Lipoyl</keyword>
<evidence type="ECO:0000256" key="4">
    <source>
        <dbReference type="ARBA" id="ARBA00022679"/>
    </source>
</evidence>
<dbReference type="Gene3D" id="4.10.320.10">
    <property type="entry name" value="E3-binding domain"/>
    <property type="match status" value="1"/>
</dbReference>
<sequence length="446" mass="48712">MAKFELKLPKMGESVAEATVTTWLKEVGDTIEMDEAVVEIATDKVDSEVPSEVEGVLVEKLFDVDDVVKVGETIAIIEIDGEGVVAETPAASKEVVSEQPEEAVVLEAGIEEVASSKQIDFSSSNKFYSPLVKNIAATEGVSIEELESIHGTGKDNRVTKDDILSYIEKRKAGVVAKEVPVANVEKEAVVKPANAVAVKTKTPDPVIPVSGEDEIIEMSRMGKLIAHHMIDSVQTSAHVQSFIEADVTNIWNWRKKVKNEFQKREGENITFTPIFMEAIAKALKDFPMMNISVSGDKIIKKKNINLGMAAALPDGNLIVPVIKNADRLNLVGMTKAVNDLAGRARNNQLKPDDIQDGTYTVTNVGTFGSIMGTPIINQPQVGILALGAIRKVPAVIETPEGDFIGIRYKMFLSHSYDHRVVNGALGGQFVLRVKEYLEDWDVNREF</sequence>
<dbReference type="Pfam" id="PF02817">
    <property type="entry name" value="E3_binding"/>
    <property type="match status" value="1"/>
</dbReference>
<dbReference type="Proteomes" id="UP001597459">
    <property type="component" value="Unassembled WGS sequence"/>
</dbReference>
<evidence type="ECO:0000256" key="3">
    <source>
        <dbReference type="ARBA" id="ARBA00011484"/>
    </source>
</evidence>
<dbReference type="InterPro" id="IPR011053">
    <property type="entry name" value="Single_hybrid_motif"/>
</dbReference>
<dbReference type="PROSITE" id="PS00189">
    <property type="entry name" value="LIPOYL"/>
    <property type="match status" value="1"/>
</dbReference>
<dbReference type="InterPro" id="IPR003016">
    <property type="entry name" value="2-oxoA_DH_lipoyl-BS"/>
</dbReference>
<evidence type="ECO:0000256" key="1">
    <source>
        <dbReference type="ARBA" id="ARBA00001938"/>
    </source>
</evidence>
<evidence type="ECO:0000313" key="10">
    <source>
        <dbReference type="EMBL" id="MFD2589899.1"/>
    </source>
</evidence>
<protein>
    <recommendedName>
        <fullName evidence="7">Dihydrolipoamide acetyltransferase component of pyruvate dehydrogenase complex</fullName>
        <ecNumber evidence="7">2.3.1.-</ecNumber>
    </recommendedName>
</protein>
<dbReference type="EMBL" id="JBHULX010000002">
    <property type="protein sequence ID" value="MFD2589899.1"/>
    <property type="molecule type" value="Genomic_DNA"/>
</dbReference>
<dbReference type="GO" id="GO:0016746">
    <property type="term" value="F:acyltransferase activity"/>
    <property type="evidence" value="ECO:0007669"/>
    <property type="project" value="UniProtKB-KW"/>
</dbReference>
<dbReference type="InterPro" id="IPR050743">
    <property type="entry name" value="2-oxoacid_DH_E2_comp"/>
</dbReference>
<dbReference type="Gene3D" id="2.40.50.100">
    <property type="match status" value="1"/>
</dbReference>
<gene>
    <name evidence="10" type="ORF">ACFSTE_03595</name>
</gene>
<dbReference type="PANTHER" id="PTHR43178">
    <property type="entry name" value="DIHYDROLIPOAMIDE ACETYLTRANSFERASE COMPONENT OF PYRUVATE DEHYDROGENASE COMPLEX"/>
    <property type="match status" value="1"/>
</dbReference>
<dbReference type="SUPFAM" id="SSF52777">
    <property type="entry name" value="CoA-dependent acyltransferases"/>
    <property type="match status" value="1"/>
</dbReference>
<dbReference type="EC" id="2.3.1.-" evidence="7"/>
<dbReference type="InterPro" id="IPR023213">
    <property type="entry name" value="CAT-like_dom_sf"/>
</dbReference>
<evidence type="ECO:0000256" key="7">
    <source>
        <dbReference type="RuleBase" id="RU003423"/>
    </source>
</evidence>
<reference evidence="11" key="1">
    <citation type="journal article" date="2019" name="Int. J. Syst. Evol. Microbiol.">
        <title>The Global Catalogue of Microorganisms (GCM) 10K type strain sequencing project: providing services to taxonomists for standard genome sequencing and annotation.</title>
        <authorList>
            <consortium name="The Broad Institute Genomics Platform"/>
            <consortium name="The Broad Institute Genome Sequencing Center for Infectious Disease"/>
            <person name="Wu L."/>
            <person name="Ma J."/>
        </authorList>
    </citation>
    <scope>NUCLEOTIDE SEQUENCE [LARGE SCALE GENOMIC DNA]</scope>
    <source>
        <strain evidence="11">KCTC 42423</strain>
    </source>
</reference>
<dbReference type="InterPro" id="IPR001078">
    <property type="entry name" value="2-oxoacid_DH_actylTfrase"/>
</dbReference>
<comment type="cofactor">
    <cofactor evidence="1 7">
        <name>(R)-lipoate</name>
        <dbReference type="ChEBI" id="CHEBI:83088"/>
    </cofactor>
</comment>
<keyword evidence="11" id="KW-1185">Reference proteome</keyword>
<dbReference type="PANTHER" id="PTHR43178:SF5">
    <property type="entry name" value="LIPOAMIDE ACYLTRANSFERASE COMPONENT OF BRANCHED-CHAIN ALPHA-KETO ACID DEHYDROGENASE COMPLEX, MITOCHONDRIAL"/>
    <property type="match status" value="1"/>
</dbReference>
<dbReference type="Pfam" id="PF00198">
    <property type="entry name" value="2-oxoacid_dh"/>
    <property type="match status" value="1"/>
</dbReference>
<name>A0ABW5N6Y6_9FLAO</name>
<dbReference type="InterPro" id="IPR000089">
    <property type="entry name" value="Biotin_lipoyl"/>
</dbReference>
<accession>A0ABW5N6Y6</accession>
<comment type="caution">
    <text evidence="10">The sequence shown here is derived from an EMBL/GenBank/DDBJ whole genome shotgun (WGS) entry which is preliminary data.</text>
</comment>
<dbReference type="Gene3D" id="3.30.559.10">
    <property type="entry name" value="Chloramphenicol acetyltransferase-like domain"/>
    <property type="match status" value="1"/>
</dbReference>
<keyword evidence="6 7" id="KW-0012">Acyltransferase</keyword>
<dbReference type="PROSITE" id="PS51826">
    <property type="entry name" value="PSBD"/>
    <property type="match status" value="1"/>
</dbReference>
<evidence type="ECO:0000256" key="5">
    <source>
        <dbReference type="ARBA" id="ARBA00022823"/>
    </source>
</evidence>
<evidence type="ECO:0000313" key="11">
    <source>
        <dbReference type="Proteomes" id="UP001597459"/>
    </source>
</evidence>
<dbReference type="CDD" id="cd06849">
    <property type="entry name" value="lipoyl_domain"/>
    <property type="match status" value="1"/>
</dbReference>
<comment type="subunit">
    <text evidence="3">Forms a 24-polypeptide structural core with octahedral symmetry.</text>
</comment>
<dbReference type="SUPFAM" id="SSF47005">
    <property type="entry name" value="Peripheral subunit-binding domain of 2-oxo acid dehydrogenase complex"/>
    <property type="match status" value="1"/>
</dbReference>
<comment type="similarity">
    <text evidence="2 7">Belongs to the 2-oxoacid dehydrogenase family.</text>
</comment>
<keyword evidence="4 7" id="KW-0808">Transferase</keyword>